<comment type="caution">
    <text evidence="11">The sequence shown here is derived from an EMBL/GenBank/DDBJ whole genome shotgun (WGS) entry which is preliminary data.</text>
</comment>
<dbReference type="Pfam" id="PF13361">
    <property type="entry name" value="UvrD_C"/>
    <property type="match status" value="1"/>
</dbReference>
<feature type="binding site" evidence="9">
    <location>
        <begin position="250"/>
        <end position="257"/>
    </location>
    <ligand>
        <name>ATP</name>
        <dbReference type="ChEBI" id="CHEBI:30616"/>
    </ligand>
</feature>
<dbReference type="GO" id="GO:0043138">
    <property type="term" value="F:3'-5' DNA helicase activity"/>
    <property type="evidence" value="ECO:0007669"/>
    <property type="project" value="UniProtKB-EC"/>
</dbReference>
<dbReference type="InterPro" id="IPR035093">
    <property type="entry name" value="RelE/ParE_toxin_dom_sf"/>
</dbReference>
<dbReference type="GO" id="GO:0000725">
    <property type="term" value="P:recombinational repair"/>
    <property type="evidence" value="ECO:0007669"/>
    <property type="project" value="TreeGrafter"/>
</dbReference>
<dbReference type="InterPro" id="IPR014017">
    <property type="entry name" value="DNA_helicase_UvrD-like_C"/>
</dbReference>
<gene>
    <name evidence="11" type="primary">uvrD1_1</name>
    <name evidence="11" type="ORF">Q31b_50890</name>
</gene>
<dbReference type="GO" id="GO:0005829">
    <property type="term" value="C:cytosol"/>
    <property type="evidence" value="ECO:0007669"/>
    <property type="project" value="TreeGrafter"/>
</dbReference>
<comment type="catalytic activity">
    <reaction evidence="8">
        <text>ATP + H2O = ADP + phosphate + H(+)</text>
        <dbReference type="Rhea" id="RHEA:13065"/>
        <dbReference type="ChEBI" id="CHEBI:15377"/>
        <dbReference type="ChEBI" id="CHEBI:15378"/>
        <dbReference type="ChEBI" id="CHEBI:30616"/>
        <dbReference type="ChEBI" id="CHEBI:43474"/>
        <dbReference type="ChEBI" id="CHEBI:456216"/>
        <dbReference type="EC" id="5.6.2.4"/>
    </reaction>
</comment>
<proteinExistence type="predicted"/>
<evidence type="ECO:0000256" key="7">
    <source>
        <dbReference type="ARBA" id="ARBA00034808"/>
    </source>
</evidence>
<name>A0A5C6DHY1_9BACT</name>
<dbReference type="Proteomes" id="UP000315471">
    <property type="component" value="Unassembled WGS sequence"/>
</dbReference>
<comment type="catalytic activity">
    <reaction evidence="6">
        <text>Couples ATP hydrolysis with the unwinding of duplex DNA by translocating in the 3'-5' direction.</text>
        <dbReference type="EC" id="5.6.2.4"/>
    </reaction>
</comment>
<accession>A0A5C6DHY1</accession>
<dbReference type="OrthoDB" id="9787585at2"/>
<dbReference type="InterPro" id="IPR000212">
    <property type="entry name" value="DNA_helicase_UvrD/REP"/>
</dbReference>
<evidence type="ECO:0000256" key="6">
    <source>
        <dbReference type="ARBA" id="ARBA00034617"/>
    </source>
</evidence>
<dbReference type="SUPFAM" id="SSF52540">
    <property type="entry name" value="P-loop containing nucleoside triphosphate hydrolases"/>
    <property type="match status" value="1"/>
</dbReference>
<dbReference type="InterPro" id="IPR027417">
    <property type="entry name" value="P-loop_NTPase"/>
</dbReference>
<evidence type="ECO:0000256" key="3">
    <source>
        <dbReference type="ARBA" id="ARBA00022806"/>
    </source>
</evidence>
<evidence type="ECO:0000256" key="8">
    <source>
        <dbReference type="ARBA" id="ARBA00048988"/>
    </source>
</evidence>
<sequence>MQFRISDTFTDSLTRLTGDEQKAVKTTAFDLQVNPANPGLQFHRIERCKDNHFWSIRAGRDIRVIVHKTDASLLLCYVDHHDKAYQWAEKRKLERHPKTGAAQLVEIRETVREIEVPTYVEATPQPSPPCLAGMVREDLLTYGVPDQWVDDCLAADEDRLLTIADRLPGEAAEALLILATGGRPEPRTVADVDDDPFNHPDALTRFRVLDDADELAAALDAPWEKWIVFLHPAQQGFVDRRFNGPARVSGSAGTGKTIVAIHRAAAALKSAPLKAATMHVLLTTFSEDLAKALVQKVRYLIPSERISRTLPKPDGEPKLVVASLDEIAKQFHAMQHGTPADCIDDEKLLDRIEAIIAKSDGVSLTPRFLLDEWNDVVDGWKLASWSDYRDFKRLGRKTRLSESGREQAWGVFEELRATLRSRGQSTPAMLYADLGQSEHRPFHSVIVDECQDVSPAQLRFLANLTKNHSGELFFAGDLGQRIFRTPFSWSSLGVEVRGRSRTLRINYRTSHQIRRMADRLLDGSLTDVDGNEEHRDGTISVFNGPRPSVYMADDENAESDHVADWLLARINENVDPSEIAIFGRTIDQLARARDAVRKASDISGHGLGAIRLATMHGAKGLEFRCVCVMACDDDIVPLEERIRAIGDHADLEDIYNTERHLLYVACTRARDQLMITGVDPASEFLEDFNC</sequence>
<dbReference type="GO" id="GO:0003677">
    <property type="term" value="F:DNA binding"/>
    <property type="evidence" value="ECO:0007669"/>
    <property type="project" value="InterPro"/>
</dbReference>
<reference evidence="11 12" key="1">
    <citation type="submission" date="2019-02" db="EMBL/GenBank/DDBJ databases">
        <title>Deep-cultivation of Planctomycetes and their phenomic and genomic characterization uncovers novel biology.</title>
        <authorList>
            <person name="Wiegand S."/>
            <person name="Jogler M."/>
            <person name="Boedeker C."/>
            <person name="Pinto D."/>
            <person name="Vollmers J."/>
            <person name="Rivas-Marin E."/>
            <person name="Kohn T."/>
            <person name="Peeters S.H."/>
            <person name="Heuer A."/>
            <person name="Rast P."/>
            <person name="Oberbeckmann S."/>
            <person name="Bunk B."/>
            <person name="Jeske O."/>
            <person name="Meyerdierks A."/>
            <person name="Storesund J.E."/>
            <person name="Kallscheuer N."/>
            <person name="Luecker S."/>
            <person name="Lage O.M."/>
            <person name="Pohl T."/>
            <person name="Merkel B.J."/>
            <person name="Hornburger P."/>
            <person name="Mueller R.-W."/>
            <person name="Bruemmer F."/>
            <person name="Labrenz M."/>
            <person name="Spormann A.M."/>
            <person name="Op Den Camp H."/>
            <person name="Overmann J."/>
            <person name="Amann R."/>
            <person name="Jetten M.S.M."/>
            <person name="Mascher T."/>
            <person name="Medema M.H."/>
            <person name="Devos D.P."/>
            <person name="Kaster A.-K."/>
            <person name="Ovreas L."/>
            <person name="Rohde M."/>
            <person name="Galperin M.Y."/>
            <person name="Jogler C."/>
        </authorList>
    </citation>
    <scope>NUCLEOTIDE SEQUENCE [LARGE SCALE GENOMIC DNA]</scope>
    <source>
        <strain evidence="11 12">Q31b</strain>
    </source>
</reference>
<dbReference type="InterPro" id="IPR014016">
    <property type="entry name" value="UvrD-like_ATP-bd"/>
</dbReference>
<dbReference type="AlphaFoldDB" id="A0A5C6DHY1"/>
<dbReference type="Gene3D" id="3.40.50.300">
    <property type="entry name" value="P-loop containing nucleotide triphosphate hydrolases"/>
    <property type="match status" value="2"/>
</dbReference>
<dbReference type="PANTHER" id="PTHR11070">
    <property type="entry name" value="UVRD / RECB / PCRA DNA HELICASE FAMILY MEMBER"/>
    <property type="match status" value="1"/>
</dbReference>
<keyword evidence="12" id="KW-1185">Reference proteome</keyword>
<keyword evidence="4 9" id="KW-0067">ATP-binding</keyword>
<feature type="domain" description="UvrD-like helicase ATP-binding" evidence="10">
    <location>
        <begin position="229"/>
        <end position="510"/>
    </location>
</feature>
<dbReference type="PROSITE" id="PS51198">
    <property type="entry name" value="UVRD_HELICASE_ATP_BIND"/>
    <property type="match status" value="1"/>
</dbReference>
<evidence type="ECO:0000256" key="4">
    <source>
        <dbReference type="ARBA" id="ARBA00022840"/>
    </source>
</evidence>
<dbReference type="SUPFAM" id="SSF143011">
    <property type="entry name" value="RelE-like"/>
    <property type="match status" value="1"/>
</dbReference>
<dbReference type="PANTHER" id="PTHR11070:SF45">
    <property type="entry name" value="DNA 3'-5' HELICASE"/>
    <property type="match status" value="1"/>
</dbReference>
<evidence type="ECO:0000256" key="5">
    <source>
        <dbReference type="ARBA" id="ARBA00023235"/>
    </source>
</evidence>
<evidence type="ECO:0000259" key="10">
    <source>
        <dbReference type="PROSITE" id="PS51198"/>
    </source>
</evidence>
<keyword evidence="1 9" id="KW-0547">Nucleotide-binding</keyword>
<keyword evidence="5" id="KW-0413">Isomerase</keyword>
<evidence type="ECO:0000313" key="12">
    <source>
        <dbReference type="Proteomes" id="UP000315471"/>
    </source>
</evidence>
<dbReference type="GO" id="GO:0016887">
    <property type="term" value="F:ATP hydrolysis activity"/>
    <property type="evidence" value="ECO:0007669"/>
    <property type="project" value="RHEA"/>
</dbReference>
<evidence type="ECO:0000256" key="1">
    <source>
        <dbReference type="ARBA" id="ARBA00022741"/>
    </source>
</evidence>
<dbReference type="Gene3D" id="3.30.2310.20">
    <property type="entry name" value="RelE-like"/>
    <property type="match status" value="1"/>
</dbReference>
<evidence type="ECO:0000256" key="2">
    <source>
        <dbReference type="ARBA" id="ARBA00022801"/>
    </source>
</evidence>
<dbReference type="EMBL" id="SJPY01000009">
    <property type="protein sequence ID" value="TWU35654.1"/>
    <property type="molecule type" value="Genomic_DNA"/>
</dbReference>
<keyword evidence="3 9" id="KW-0347">Helicase</keyword>
<dbReference type="Pfam" id="PF00580">
    <property type="entry name" value="UvrD-helicase"/>
    <property type="match status" value="2"/>
</dbReference>
<dbReference type="EC" id="5.6.2.4" evidence="7"/>
<evidence type="ECO:0000313" key="11">
    <source>
        <dbReference type="EMBL" id="TWU35654.1"/>
    </source>
</evidence>
<dbReference type="GO" id="GO:0005524">
    <property type="term" value="F:ATP binding"/>
    <property type="evidence" value="ECO:0007669"/>
    <property type="project" value="UniProtKB-UniRule"/>
</dbReference>
<protein>
    <recommendedName>
        <fullName evidence="7">DNA 3'-5' helicase</fullName>
        <ecNumber evidence="7">5.6.2.4</ecNumber>
    </recommendedName>
</protein>
<evidence type="ECO:0000256" key="9">
    <source>
        <dbReference type="PROSITE-ProRule" id="PRU00560"/>
    </source>
</evidence>
<keyword evidence="2 9" id="KW-0378">Hydrolase</keyword>
<organism evidence="11 12">
    <name type="scientific">Novipirellula aureliae</name>
    <dbReference type="NCBI Taxonomy" id="2527966"/>
    <lineage>
        <taxon>Bacteria</taxon>
        <taxon>Pseudomonadati</taxon>
        <taxon>Planctomycetota</taxon>
        <taxon>Planctomycetia</taxon>
        <taxon>Pirellulales</taxon>
        <taxon>Pirellulaceae</taxon>
        <taxon>Novipirellula</taxon>
    </lineage>
</organism>